<gene>
    <name evidence="1" type="ORF">F2P81_001696</name>
</gene>
<accession>A0A6A4TEX3</accession>
<name>A0A6A4TEX3_SCOMX</name>
<proteinExistence type="predicted"/>
<dbReference type="Proteomes" id="UP000438429">
    <property type="component" value="Unassembled WGS sequence"/>
</dbReference>
<protein>
    <submittedName>
        <fullName evidence="1">Uncharacterized protein</fullName>
    </submittedName>
</protein>
<reference evidence="1 2" key="1">
    <citation type="submission" date="2019-06" db="EMBL/GenBank/DDBJ databases">
        <title>Draft genomes of female and male turbot (Scophthalmus maximus).</title>
        <authorList>
            <person name="Xu H."/>
            <person name="Xu X.-W."/>
            <person name="Shao C."/>
            <person name="Chen S."/>
        </authorList>
    </citation>
    <scope>NUCLEOTIDE SEQUENCE [LARGE SCALE GENOMIC DNA]</scope>
    <source>
        <strain evidence="1">Ysfricsl-2016a</strain>
        <tissue evidence="1">Blood</tissue>
    </source>
</reference>
<dbReference type="EMBL" id="VEVO01000002">
    <property type="protein sequence ID" value="KAF0045167.1"/>
    <property type="molecule type" value="Genomic_DNA"/>
</dbReference>
<evidence type="ECO:0000313" key="1">
    <source>
        <dbReference type="EMBL" id="KAF0045167.1"/>
    </source>
</evidence>
<comment type="caution">
    <text evidence="1">The sequence shown here is derived from an EMBL/GenBank/DDBJ whole genome shotgun (WGS) entry which is preliminary data.</text>
</comment>
<evidence type="ECO:0000313" key="2">
    <source>
        <dbReference type="Proteomes" id="UP000438429"/>
    </source>
</evidence>
<organism evidence="1 2">
    <name type="scientific">Scophthalmus maximus</name>
    <name type="common">Turbot</name>
    <name type="synonym">Psetta maxima</name>
    <dbReference type="NCBI Taxonomy" id="52904"/>
    <lineage>
        <taxon>Eukaryota</taxon>
        <taxon>Metazoa</taxon>
        <taxon>Chordata</taxon>
        <taxon>Craniata</taxon>
        <taxon>Vertebrata</taxon>
        <taxon>Euteleostomi</taxon>
        <taxon>Actinopterygii</taxon>
        <taxon>Neopterygii</taxon>
        <taxon>Teleostei</taxon>
        <taxon>Neoteleostei</taxon>
        <taxon>Acanthomorphata</taxon>
        <taxon>Carangaria</taxon>
        <taxon>Pleuronectiformes</taxon>
        <taxon>Pleuronectoidei</taxon>
        <taxon>Scophthalmidae</taxon>
        <taxon>Scophthalmus</taxon>
    </lineage>
</organism>
<dbReference type="AlphaFoldDB" id="A0A6A4TEX3"/>
<sequence length="154" mass="17689">MEEGDAERKVKRVVKTFGSHCQPLFYFSVLKQSGLPLSKMNTAHMRKPEMTCKYSLTRYIECRSNWKKKSPAQHSNHKIPADCSRSSAAFVRSFLDLSLTTSLEGSVEHSDLNAYHASHIPIFVYYRRYCPMYLSEGCRGASRIRAAEQQNQFV</sequence>